<evidence type="ECO:0000313" key="3">
    <source>
        <dbReference type="Proteomes" id="UP000095651"/>
    </source>
</evidence>
<dbReference type="AlphaFoldDB" id="A0A174E6Q5"/>
<proteinExistence type="predicted"/>
<sequence length="202" mass="22883">MTRAKLKSPLLAGINRQELDDWLYGGNGGDGSMEYRQIRPEDAREYVEMMRSLDLETDMMMLEPGERKNDPEAAADMIRESLAAGDFFLIAREGESMAGVLTAERGRYRRIRHAAYVVVGIRAGYRGRGIGTEMFKRLDAWAVSQEITRLELTVRKENKAAVHLYEKSGFVIEGLRKNSMRVGGAYADEYYMAKFIPRNEGA</sequence>
<dbReference type="PANTHER" id="PTHR43415">
    <property type="entry name" value="SPERMIDINE N(1)-ACETYLTRANSFERASE"/>
    <property type="match status" value="1"/>
</dbReference>
<accession>A0A174E6Q5</accession>
<dbReference type="PANTHER" id="PTHR43415:SF3">
    <property type="entry name" value="GNAT-FAMILY ACETYLTRANSFERASE"/>
    <property type="match status" value="1"/>
</dbReference>
<gene>
    <name evidence="2" type="primary">ypeA_1</name>
    <name evidence="2" type="ORF">ERS852407_02523</name>
</gene>
<evidence type="ECO:0000313" key="2">
    <source>
        <dbReference type="EMBL" id="CUO33414.1"/>
    </source>
</evidence>
<dbReference type="SUPFAM" id="SSF55729">
    <property type="entry name" value="Acyl-CoA N-acyltransferases (Nat)"/>
    <property type="match status" value="1"/>
</dbReference>
<evidence type="ECO:0000259" key="1">
    <source>
        <dbReference type="PROSITE" id="PS51186"/>
    </source>
</evidence>
<dbReference type="GO" id="GO:0016747">
    <property type="term" value="F:acyltransferase activity, transferring groups other than amino-acyl groups"/>
    <property type="evidence" value="ECO:0007669"/>
    <property type="project" value="InterPro"/>
</dbReference>
<dbReference type="PROSITE" id="PS51186">
    <property type="entry name" value="GNAT"/>
    <property type="match status" value="1"/>
</dbReference>
<protein>
    <submittedName>
        <fullName evidence="2">N-acetyltransferase GCN5</fullName>
        <ecNumber evidence="2">2.3.1.-</ecNumber>
    </submittedName>
</protein>
<name>A0A174E6Q5_9FIRM</name>
<dbReference type="CDD" id="cd04301">
    <property type="entry name" value="NAT_SF"/>
    <property type="match status" value="1"/>
</dbReference>
<dbReference type="Proteomes" id="UP000095651">
    <property type="component" value="Unassembled WGS sequence"/>
</dbReference>
<dbReference type="InterPro" id="IPR016181">
    <property type="entry name" value="Acyl_CoA_acyltransferase"/>
</dbReference>
<reference evidence="2 3" key="1">
    <citation type="submission" date="2015-09" db="EMBL/GenBank/DDBJ databases">
        <authorList>
            <consortium name="Pathogen Informatics"/>
        </authorList>
    </citation>
    <scope>NUCLEOTIDE SEQUENCE [LARGE SCALE GENOMIC DNA]</scope>
    <source>
        <strain evidence="2 3">2789STDY5608850</strain>
    </source>
</reference>
<feature type="domain" description="N-acetyltransferase" evidence="1">
    <location>
        <begin position="48"/>
        <end position="197"/>
    </location>
</feature>
<keyword evidence="2" id="KW-0808">Transferase</keyword>
<keyword evidence="2" id="KW-0012">Acyltransferase</keyword>
<dbReference type="EMBL" id="CYZE01000005">
    <property type="protein sequence ID" value="CUO33414.1"/>
    <property type="molecule type" value="Genomic_DNA"/>
</dbReference>
<dbReference type="Pfam" id="PF00583">
    <property type="entry name" value="Acetyltransf_1"/>
    <property type="match status" value="1"/>
</dbReference>
<dbReference type="Gene3D" id="3.40.630.30">
    <property type="match status" value="1"/>
</dbReference>
<organism evidence="2 3">
    <name type="scientific">Hungatella hathewayi</name>
    <dbReference type="NCBI Taxonomy" id="154046"/>
    <lineage>
        <taxon>Bacteria</taxon>
        <taxon>Bacillati</taxon>
        <taxon>Bacillota</taxon>
        <taxon>Clostridia</taxon>
        <taxon>Lachnospirales</taxon>
        <taxon>Lachnospiraceae</taxon>
        <taxon>Hungatella</taxon>
    </lineage>
</organism>
<dbReference type="EC" id="2.3.1.-" evidence="2"/>
<dbReference type="InterPro" id="IPR000182">
    <property type="entry name" value="GNAT_dom"/>
</dbReference>